<dbReference type="FunFam" id="4.10.75.10:FF:000001">
    <property type="entry name" value="Anosmin 1"/>
    <property type="match status" value="1"/>
</dbReference>
<dbReference type="PROSITE" id="PS51390">
    <property type="entry name" value="WAP"/>
    <property type="match status" value="1"/>
</dbReference>
<evidence type="ECO:0000313" key="9">
    <source>
        <dbReference type="Ensembl" id="ENSSMRP00000007559.1"/>
    </source>
</evidence>
<evidence type="ECO:0000256" key="5">
    <source>
        <dbReference type="ARBA" id="ARBA00023157"/>
    </source>
</evidence>
<dbReference type="Gene3D" id="4.10.75.10">
    <property type="entry name" value="Elafin-like"/>
    <property type="match status" value="1"/>
</dbReference>
<dbReference type="GO" id="GO:0019731">
    <property type="term" value="P:antibacterial humoral response"/>
    <property type="evidence" value="ECO:0007669"/>
    <property type="project" value="TreeGrafter"/>
</dbReference>
<proteinExistence type="inferred from homology"/>
<feature type="signal peptide" evidence="7">
    <location>
        <begin position="1"/>
        <end position="31"/>
    </location>
</feature>
<evidence type="ECO:0000259" key="8">
    <source>
        <dbReference type="PROSITE" id="PS51390"/>
    </source>
</evidence>
<dbReference type="SUPFAM" id="SSF57256">
    <property type="entry name" value="Elafin-like"/>
    <property type="match status" value="1"/>
</dbReference>
<reference evidence="9" key="2">
    <citation type="submission" date="2025-09" db="UniProtKB">
        <authorList>
            <consortium name="Ensembl"/>
        </authorList>
    </citation>
    <scope>IDENTIFICATION</scope>
</reference>
<keyword evidence="2" id="KW-0929">Antimicrobial</keyword>
<dbReference type="PANTHER" id="PTHR19441">
    <property type="entry name" value="WHEY ACDIC PROTEIN WAP"/>
    <property type="match status" value="1"/>
</dbReference>
<dbReference type="PANTHER" id="PTHR19441:SF30">
    <property type="entry name" value="ELAFIN"/>
    <property type="match status" value="1"/>
</dbReference>
<dbReference type="GO" id="GO:0005615">
    <property type="term" value="C:extracellular space"/>
    <property type="evidence" value="ECO:0007669"/>
    <property type="project" value="TreeGrafter"/>
</dbReference>
<dbReference type="GO" id="GO:0045087">
    <property type="term" value="P:innate immune response"/>
    <property type="evidence" value="ECO:0007669"/>
    <property type="project" value="TreeGrafter"/>
</dbReference>
<evidence type="ECO:0000313" key="10">
    <source>
        <dbReference type="Proteomes" id="UP000694421"/>
    </source>
</evidence>
<dbReference type="PRINTS" id="PR00003">
    <property type="entry name" value="4DISULPHCORE"/>
</dbReference>
<name>A0A8D0BFL2_SALMN</name>
<evidence type="ECO:0000256" key="2">
    <source>
        <dbReference type="ARBA" id="ARBA00022529"/>
    </source>
</evidence>
<dbReference type="OMA" id="FDYECIG"/>
<dbReference type="InterPro" id="IPR050514">
    <property type="entry name" value="WAP_four-disulfide_core"/>
</dbReference>
<evidence type="ECO:0000256" key="6">
    <source>
        <dbReference type="ARBA" id="ARBA00035122"/>
    </source>
</evidence>
<feature type="chain" id="PRO_5034037969" description="WAP domain-containing protein" evidence="7">
    <location>
        <begin position="32"/>
        <end position="122"/>
    </location>
</feature>
<dbReference type="Ensembl" id="ENSSMRT00000008838.1">
    <property type="protein sequence ID" value="ENSSMRP00000007559.1"/>
    <property type="gene ID" value="ENSSMRG00000006069.1"/>
</dbReference>
<organism evidence="9 10">
    <name type="scientific">Salvator merianae</name>
    <name type="common">Argentine black and white tegu</name>
    <name type="synonym">Tupinambis merianae</name>
    <dbReference type="NCBI Taxonomy" id="96440"/>
    <lineage>
        <taxon>Eukaryota</taxon>
        <taxon>Metazoa</taxon>
        <taxon>Chordata</taxon>
        <taxon>Craniata</taxon>
        <taxon>Vertebrata</taxon>
        <taxon>Euteleostomi</taxon>
        <taxon>Lepidosauria</taxon>
        <taxon>Squamata</taxon>
        <taxon>Bifurcata</taxon>
        <taxon>Unidentata</taxon>
        <taxon>Episquamata</taxon>
        <taxon>Laterata</taxon>
        <taxon>Teiioidea</taxon>
        <taxon>Teiidae</taxon>
        <taxon>Salvator</taxon>
    </lineage>
</organism>
<sequence length="122" mass="13634">YLVSANIMKTISAFFLVTLLAFCLERTPVSSTRIPGGRIPGKSQDSCLLQVSKQKNTEFVFHSDFFSFIADKPGLCPLVTVRCRMLDPPNRCDFDYECIGNLKCCESFCGRDCVPPVFGTVY</sequence>
<keyword evidence="3 7" id="KW-0732">Signal</keyword>
<protein>
    <recommendedName>
        <fullName evidence="8">WAP domain-containing protein</fullName>
    </recommendedName>
</protein>
<keyword evidence="10" id="KW-1185">Reference proteome</keyword>
<feature type="domain" description="WAP" evidence="8">
    <location>
        <begin position="69"/>
        <end position="117"/>
    </location>
</feature>
<dbReference type="InterPro" id="IPR036645">
    <property type="entry name" value="Elafin-like_sf"/>
</dbReference>
<comment type="similarity">
    <text evidence="6">Belongs to the venom waprin family.</text>
</comment>
<keyword evidence="5" id="KW-1015">Disulfide bond</keyword>
<evidence type="ECO:0000256" key="4">
    <source>
        <dbReference type="ARBA" id="ARBA00023022"/>
    </source>
</evidence>
<evidence type="ECO:0000256" key="7">
    <source>
        <dbReference type="SAM" id="SignalP"/>
    </source>
</evidence>
<dbReference type="GO" id="GO:0004867">
    <property type="term" value="F:serine-type endopeptidase inhibitor activity"/>
    <property type="evidence" value="ECO:0007669"/>
    <property type="project" value="TreeGrafter"/>
</dbReference>
<comment type="function">
    <text evidence="1">Damages membranes of susceptible bacteria. Has no hemolytic activity. Not toxic to mice. Does not inhibit the proteinases elastase and cathepsin G.</text>
</comment>
<dbReference type="Proteomes" id="UP000694421">
    <property type="component" value="Unplaced"/>
</dbReference>
<accession>A0A8D0BFL2</accession>
<dbReference type="InterPro" id="IPR008197">
    <property type="entry name" value="WAP_dom"/>
</dbReference>
<reference evidence="9" key="1">
    <citation type="submission" date="2025-08" db="UniProtKB">
        <authorList>
            <consortium name="Ensembl"/>
        </authorList>
    </citation>
    <scope>IDENTIFICATION</scope>
</reference>
<dbReference type="GeneTree" id="ENSGT01120000272429"/>
<dbReference type="Pfam" id="PF00095">
    <property type="entry name" value="WAP"/>
    <property type="match status" value="1"/>
</dbReference>
<keyword evidence="4" id="KW-0044">Antibiotic</keyword>
<evidence type="ECO:0000256" key="1">
    <source>
        <dbReference type="ARBA" id="ARBA00002473"/>
    </source>
</evidence>
<dbReference type="SMART" id="SM00217">
    <property type="entry name" value="WAP"/>
    <property type="match status" value="1"/>
</dbReference>
<dbReference type="CDD" id="cd00199">
    <property type="entry name" value="WAP"/>
    <property type="match status" value="1"/>
</dbReference>
<dbReference type="AlphaFoldDB" id="A0A8D0BFL2"/>
<evidence type="ECO:0000256" key="3">
    <source>
        <dbReference type="ARBA" id="ARBA00022729"/>
    </source>
</evidence>